<dbReference type="Proteomes" id="UP000253498">
    <property type="component" value="Unassembled WGS sequence"/>
</dbReference>
<dbReference type="Pfam" id="PF13443">
    <property type="entry name" value="HTH_26"/>
    <property type="match status" value="1"/>
</dbReference>
<evidence type="ECO:0000259" key="1">
    <source>
        <dbReference type="PROSITE" id="PS50943"/>
    </source>
</evidence>
<organism evidence="2 3">
    <name type="scientific">Enterococcus hirae</name>
    <dbReference type="NCBI Taxonomy" id="1354"/>
    <lineage>
        <taxon>Bacteria</taxon>
        <taxon>Bacillati</taxon>
        <taxon>Bacillota</taxon>
        <taxon>Bacilli</taxon>
        <taxon>Lactobacillales</taxon>
        <taxon>Enterococcaceae</taxon>
        <taxon>Enterococcus</taxon>
    </lineage>
</organism>
<sequence length="70" mass="8064">MKNNLSKILGERLLKVSDVFKATGISKTTLTDIYYQRAKNIQLDTLMKICDYLQVPLSDLIEYEPQKNKA</sequence>
<dbReference type="SUPFAM" id="SSF47413">
    <property type="entry name" value="lambda repressor-like DNA-binding domains"/>
    <property type="match status" value="1"/>
</dbReference>
<name>A0AB37I8I2_ENTHR</name>
<dbReference type="GO" id="GO:0003677">
    <property type="term" value="F:DNA binding"/>
    <property type="evidence" value="ECO:0007669"/>
    <property type="project" value="InterPro"/>
</dbReference>
<protein>
    <recommendedName>
        <fullName evidence="1">HTH cro/C1-type domain-containing protein</fullName>
    </recommendedName>
</protein>
<dbReference type="InterPro" id="IPR001387">
    <property type="entry name" value="Cro/C1-type_HTH"/>
</dbReference>
<proteinExistence type="predicted"/>
<dbReference type="PROSITE" id="PS50943">
    <property type="entry name" value="HTH_CROC1"/>
    <property type="match status" value="1"/>
</dbReference>
<dbReference type="RefSeq" id="WP_113820870.1">
    <property type="nucleotide sequence ID" value="NZ_KZ846571.1"/>
</dbReference>
<dbReference type="Gene3D" id="1.10.260.40">
    <property type="entry name" value="lambda repressor-like DNA-binding domains"/>
    <property type="match status" value="1"/>
</dbReference>
<evidence type="ECO:0000313" key="2">
    <source>
        <dbReference type="EMBL" id="RBT65975.1"/>
    </source>
</evidence>
<comment type="caution">
    <text evidence="2">The sequence shown here is derived from an EMBL/GenBank/DDBJ whole genome shotgun (WGS) entry which is preliminary data.</text>
</comment>
<dbReference type="InterPro" id="IPR010982">
    <property type="entry name" value="Lambda_DNA-bd_dom_sf"/>
</dbReference>
<reference evidence="2 3" key="1">
    <citation type="submission" date="2015-06" db="EMBL/GenBank/DDBJ databases">
        <title>The Genome Sequence of Enterococcus hirae 88EA1.</title>
        <authorList>
            <consortium name="The Broad Institute Genomics Platform"/>
            <consortium name="The Broad Institute Genome Sequencing Center for Infectious Disease"/>
            <person name="Earl A.M."/>
            <person name="Van Tyne D."/>
            <person name="Lebreton F."/>
            <person name="Saavedra J.T."/>
            <person name="Gilmore M.S."/>
            <person name="Manson McGuire A."/>
            <person name="Clock S."/>
            <person name="Crupain M."/>
            <person name="Rangan U."/>
            <person name="Young S."/>
            <person name="Abouelleil A."/>
            <person name="Cao P."/>
            <person name="Chapman S.B."/>
            <person name="Griggs A."/>
            <person name="Priest M."/>
            <person name="Shea T."/>
            <person name="Wortman J."/>
            <person name="Nusbaum C."/>
            <person name="Birren B."/>
        </authorList>
    </citation>
    <scope>NUCLEOTIDE SEQUENCE [LARGE SCALE GENOMIC DNA]</scope>
    <source>
        <strain evidence="2 3">88EA1</strain>
    </source>
</reference>
<gene>
    <name evidence="2" type="ORF">EB03_02909</name>
</gene>
<accession>A0AB37I8I2</accession>
<evidence type="ECO:0000313" key="3">
    <source>
        <dbReference type="Proteomes" id="UP000253498"/>
    </source>
</evidence>
<feature type="domain" description="HTH cro/C1-type" evidence="1">
    <location>
        <begin position="21"/>
        <end position="60"/>
    </location>
</feature>
<dbReference type="EMBL" id="LESJ01000014">
    <property type="protein sequence ID" value="RBT65975.1"/>
    <property type="molecule type" value="Genomic_DNA"/>
</dbReference>
<dbReference type="AlphaFoldDB" id="A0AB37I8I2"/>